<feature type="domain" description="Immunoglobulin" evidence="6">
    <location>
        <begin position="91"/>
        <end position="196"/>
    </location>
</feature>
<evidence type="ECO:0000256" key="1">
    <source>
        <dbReference type="ARBA" id="ARBA00008535"/>
    </source>
</evidence>
<dbReference type="InterPro" id="IPR027417">
    <property type="entry name" value="P-loop_NTPase"/>
</dbReference>
<dbReference type="GO" id="GO:0005525">
    <property type="term" value="F:GTP binding"/>
    <property type="evidence" value="ECO:0007669"/>
    <property type="project" value="UniProtKB-KW"/>
</dbReference>
<feature type="transmembrane region" description="Helical" evidence="5">
    <location>
        <begin position="440"/>
        <end position="458"/>
    </location>
</feature>
<dbReference type="Gene3D" id="3.40.50.300">
    <property type="entry name" value="P-loop containing nucleotide triphosphate hydrolases"/>
    <property type="match status" value="2"/>
</dbReference>
<dbReference type="PANTHER" id="PTHR10903">
    <property type="entry name" value="GTPASE, IMAP FAMILY MEMBER-RELATED"/>
    <property type="match status" value="1"/>
</dbReference>
<dbReference type="InterPro" id="IPR003599">
    <property type="entry name" value="Ig_sub"/>
</dbReference>
<sequence>MDQSLQSDTRGRCFFSKNTPQRVTPVFCLNSEGQRRLRSHVFVREEGLRGADVGCDLHKGHNTLRRWTEKMKMCLDLVLLLVLCGAELTKPQTFTVTEGRDVTVKCEFRATGDWKVFCKNHCYTNENRLIQTEGYVHQTGRYRLQATKLRSDFHTFTVSIRNVRLFDTGRYTCGLESWVGAIKTHSAYKDVFIEVLRAVSSTVPSVSHTQEQQQQNITAASGLSSSSLSYTETFSRPSDQQQEHHTSVFSGVLLFVCMTVGLLLISLIVLTVFILYWKKRHNHSPGVFDTDPKRSDRSPEILKSIKKCSPGVHAFLLVLKVERYTIQEQAVVDLILKYFSKEALKYTTVVFTHGEDLRGMKIKDWVNQNEALSSLVQKCGGRCHVFDHSHWNNSQDSYRNNQVQVTELLKRIEETVKKNGGKCYTNEMIQNIRHYKLERIPLGIILGALLGGYTAFLFNSGNLDVLSCWEELEQERADNVFEVKDLTNSEKKTCVSVRNVNGTDLCLIDTPDFLDLETNEKNHEIRKCLVESAPGPDALLLVLKALEITTVVFTHGDDLPECKTIQDWVSENEALRSLMQKCGGRCHVIDNKHWNKDQDSYRNNRHQVTELLSTIENIVKKNGEENFTNETLDKLEEEIKQEMRRIRAVPGNKELPKRQIRAMAKENVIKSPPGCPPTSPPESPLKSKPYIKYAAAAAAGAVVLFILFYFILDPH</sequence>
<dbReference type="SMART" id="SM00409">
    <property type="entry name" value="IG"/>
    <property type="match status" value="1"/>
</dbReference>
<proteinExistence type="inferred from homology"/>
<evidence type="ECO:0000256" key="3">
    <source>
        <dbReference type="ARBA" id="ARBA00023134"/>
    </source>
</evidence>
<evidence type="ECO:0000256" key="5">
    <source>
        <dbReference type="SAM" id="Phobius"/>
    </source>
</evidence>
<dbReference type="PANTHER" id="PTHR10903:SF62">
    <property type="entry name" value="GTPASE IMAP FAMILY MEMBER 4-LIKE-RELATED"/>
    <property type="match status" value="1"/>
</dbReference>
<dbReference type="InterPro" id="IPR013106">
    <property type="entry name" value="Ig_V-set"/>
</dbReference>
<dbReference type="InterPro" id="IPR006703">
    <property type="entry name" value="G_AIG1"/>
</dbReference>
<dbReference type="Pfam" id="PF07686">
    <property type="entry name" value="V-set"/>
    <property type="match status" value="1"/>
</dbReference>
<keyword evidence="3" id="KW-0342">GTP-binding</keyword>
<evidence type="ECO:0000313" key="7">
    <source>
        <dbReference type="EMBL" id="KAK7910155.1"/>
    </source>
</evidence>
<dbReference type="Pfam" id="PF04548">
    <property type="entry name" value="AIG1"/>
    <property type="match status" value="2"/>
</dbReference>
<evidence type="ECO:0000259" key="6">
    <source>
        <dbReference type="SMART" id="SM00409"/>
    </source>
</evidence>
<feature type="transmembrane region" description="Helical" evidence="5">
    <location>
        <begin position="248"/>
        <end position="277"/>
    </location>
</feature>
<comment type="caution">
    <text evidence="7">The sequence shown here is derived from an EMBL/GenBank/DDBJ whole genome shotgun (WGS) entry which is preliminary data.</text>
</comment>
<keyword evidence="5" id="KW-1133">Transmembrane helix</keyword>
<keyword evidence="5" id="KW-0472">Membrane</keyword>
<dbReference type="SUPFAM" id="SSF48726">
    <property type="entry name" value="Immunoglobulin"/>
    <property type="match status" value="1"/>
</dbReference>
<dbReference type="Proteomes" id="UP001460270">
    <property type="component" value="Unassembled WGS sequence"/>
</dbReference>
<dbReference type="Gene3D" id="2.60.40.10">
    <property type="entry name" value="Immunoglobulins"/>
    <property type="match status" value="1"/>
</dbReference>
<evidence type="ECO:0000256" key="4">
    <source>
        <dbReference type="SAM" id="Coils"/>
    </source>
</evidence>
<protein>
    <recommendedName>
        <fullName evidence="6">Immunoglobulin domain-containing protein</fullName>
    </recommendedName>
</protein>
<dbReference type="SUPFAM" id="SSF52540">
    <property type="entry name" value="P-loop containing nucleoside triphosphate hydrolases"/>
    <property type="match status" value="1"/>
</dbReference>
<dbReference type="InterPro" id="IPR045058">
    <property type="entry name" value="GIMA/IAN/Toc"/>
</dbReference>
<evidence type="ECO:0000256" key="2">
    <source>
        <dbReference type="ARBA" id="ARBA00022741"/>
    </source>
</evidence>
<dbReference type="EMBL" id="JBBPFD010000010">
    <property type="protein sequence ID" value="KAK7910155.1"/>
    <property type="molecule type" value="Genomic_DNA"/>
</dbReference>
<feature type="transmembrane region" description="Helical" evidence="5">
    <location>
        <begin position="690"/>
        <end position="712"/>
    </location>
</feature>
<gene>
    <name evidence="7" type="ORF">WMY93_014839</name>
</gene>
<comment type="similarity">
    <text evidence="1">Belongs to the TRAFAC class TrmE-Era-EngA-EngB-Septin-like GTPase superfamily. AIG1/Toc34/Toc159-like paraseptin GTPase family. IAN subfamily.</text>
</comment>
<dbReference type="InterPro" id="IPR013783">
    <property type="entry name" value="Ig-like_fold"/>
</dbReference>
<keyword evidence="4" id="KW-0175">Coiled coil</keyword>
<keyword evidence="2" id="KW-0547">Nucleotide-binding</keyword>
<dbReference type="AlphaFoldDB" id="A0AAW0NZX9"/>
<keyword evidence="8" id="KW-1185">Reference proteome</keyword>
<organism evidence="7 8">
    <name type="scientific">Mugilogobius chulae</name>
    <name type="common">yellowstripe goby</name>
    <dbReference type="NCBI Taxonomy" id="88201"/>
    <lineage>
        <taxon>Eukaryota</taxon>
        <taxon>Metazoa</taxon>
        <taxon>Chordata</taxon>
        <taxon>Craniata</taxon>
        <taxon>Vertebrata</taxon>
        <taxon>Euteleostomi</taxon>
        <taxon>Actinopterygii</taxon>
        <taxon>Neopterygii</taxon>
        <taxon>Teleostei</taxon>
        <taxon>Neoteleostei</taxon>
        <taxon>Acanthomorphata</taxon>
        <taxon>Gobiaria</taxon>
        <taxon>Gobiiformes</taxon>
        <taxon>Gobioidei</taxon>
        <taxon>Gobiidae</taxon>
        <taxon>Gobionellinae</taxon>
        <taxon>Mugilogobius</taxon>
    </lineage>
</organism>
<evidence type="ECO:0000313" key="8">
    <source>
        <dbReference type="Proteomes" id="UP001460270"/>
    </source>
</evidence>
<keyword evidence="5" id="KW-0812">Transmembrane</keyword>
<dbReference type="InterPro" id="IPR036179">
    <property type="entry name" value="Ig-like_dom_sf"/>
</dbReference>
<name>A0AAW0NZX9_9GOBI</name>
<reference evidence="8" key="1">
    <citation type="submission" date="2024-04" db="EMBL/GenBank/DDBJ databases">
        <title>Salinicola lusitanus LLJ914,a marine bacterium isolated from the Okinawa Trough.</title>
        <authorList>
            <person name="Li J."/>
        </authorList>
    </citation>
    <scope>NUCLEOTIDE SEQUENCE [LARGE SCALE GENOMIC DNA]</scope>
</reference>
<feature type="coiled-coil region" evidence="4">
    <location>
        <begin position="618"/>
        <end position="645"/>
    </location>
</feature>
<accession>A0AAW0NZX9</accession>